<gene>
    <name evidence="2" type="ORF">HETIRDRAFT_435264</name>
</gene>
<sequence>MKYDLSHGIDARRRVPPTACSCTPRPKCCERSASEGQCRWRRQVPGDGISRGAARPQRIAEGIRANPGLNEPDRARCRRCQSPSLSMGGSGAITLRGRTEGEDPRCSDSQAPHRRGVDPASWRREERRSDGRQDGAAYAMGRCTLENNEVGDLGGYARPVSRRTSQLNPTLRSFCLSSSPQGPSAFLVEAMSFKTSHPAEHPLPRKIFCSKIDQKGFREEQSMVAGALNTSRSE</sequence>
<dbReference type="AlphaFoldDB" id="W4K4A6"/>
<dbReference type="HOGENOM" id="CLU_1185141_0_0_1"/>
<protein>
    <submittedName>
        <fullName evidence="2">Uncharacterized protein</fullName>
    </submittedName>
</protein>
<feature type="compositionally biased region" description="Basic and acidic residues" evidence="1">
    <location>
        <begin position="115"/>
        <end position="133"/>
    </location>
</feature>
<dbReference type="InParanoid" id="W4K4A6"/>
<reference evidence="2 3" key="1">
    <citation type="journal article" date="2012" name="New Phytol.">
        <title>Insight into trade-off between wood decay and parasitism from the genome of a fungal forest pathogen.</title>
        <authorList>
            <person name="Olson A."/>
            <person name="Aerts A."/>
            <person name="Asiegbu F."/>
            <person name="Belbahri L."/>
            <person name="Bouzid O."/>
            <person name="Broberg A."/>
            <person name="Canback B."/>
            <person name="Coutinho P.M."/>
            <person name="Cullen D."/>
            <person name="Dalman K."/>
            <person name="Deflorio G."/>
            <person name="van Diepen L.T."/>
            <person name="Dunand C."/>
            <person name="Duplessis S."/>
            <person name="Durling M."/>
            <person name="Gonthier P."/>
            <person name="Grimwood J."/>
            <person name="Fossdal C.G."/>
            <person name="Hansson D."/>
            <person name="Henrissat B."/>
            <person name="Hietala A."/>
            <person name="Himmelstrand K."/>
            <person name="Hoffmeister D."/>
            <person name="Hogberg N."/>
            <person name="James T.Y."/>
            <person name="Karlsson M."/>
            <person name="Kohler A."/>
            <person name="Kues U."/>
            <person name="Lee Y.H."/>
            <person name="Lin Y.C."/>
            <person name="Lind M."/>
            <person name="Lindquist E."/>
            <person name="Lombard V."/>
            <person name="Lucas S."/>
            <person name="Lunden K."/>
            <person name="Morin E."/>
            <person name="Murat C."/>
            <person name="Park J."/>
            <person name="Raffaello T."/>
            <person name="Rouze P."/>
            <person name="Salamov A."/>
            <person name="Schmutz J."/>
            <person name="Solheim H."/>
            <person name="Stahlberg J."/>
            <person name="Velez H."/>
            <person name="de Vries R.P."/>
            <person name="Wiebenga A."/>
            <person name="Woodward S."/>
            <person name="Yakovlev I."/>
            <person name="Garbelotto M."/>
            <person name="Martin F."/>
            <person name="Grigoriev I.V."/>
            <person name="Stenlid J."/>
        </authorList>
    </citation>
    <scope>NUCLEOTIDE SEQUENCE [LARGE SCALE GENOMIC DNA]</scope>
    <source>
        <strain evidence="2 3">TC 32-1</strain>
    </source>
</reference>
<evidence type="ECO:0000256" key="1">
    <source>
        <dbReference type="SAM" id="MobiDB-lite"/>
    </source>
</evidence>
<dbReference type="KEGG" id="hir:HETIRDRAFT_435264"/>
<feature type="region of interest" description="Disordered" evidence="1">
    <location>
        <begin position="64"/>
        <end position="136"/>
    </location>
</feature>
<dbReference type="GeneID" id="20674812"/>
<name>W4K4A6_HETIT</name>
<keyword evidence="3" id="KW-1185">Reference proteome</keyword>
<feature type="compositionally biased region" description="Basic and acidic residues" evidence="1">
    <location>
        <begin position="97"/>
        <end position="106"/>
    </location>
</feature>
<dbReference type="Proteomes" id="UP000030671">
    <property type="component" value="Unassembled WGS sequence"/>
</dbReference>
<dbReference type="EMBL" id="KI925460">
    <property type="protein sequence ID" value="ETW80175.1"/>
    <property type="molecule type" value="Genomic_DNA"/>
</dbReference>
<evidence type="ECO:0000313" key="2">
    <source>
        <dbReference type="EMBL" id="ETW80175.1"/>
    </source>
</evidence>
<dbReference type="RefSeq" id="XP_009548689.1">
    <property type="nucleotide sequence ID" value="XM_009550394.1"/>
</dbReference>
<proteinExistence type="predicted"/>
<accession>W4K4A6</accession>
<organism evidence="2 3">
    <name type="scientific">Heterobasidion irregulare (strain TC 32-1)</name>
    <dbReference type="NCBI Taxonomy" id="747525"/>
    <lineage>
        <taxon>Eukaryota</taxon>
        <taxon>Fungi</taxon>
        <taxon>Dikarya</taxon>
        <taxon>Basidiomycota</taxon>
        <taxon>Agaricomycotina</taxon>
        <taxon>Agaricomycetes</taxon>
        <taxon>Russulales</taxon>
        <taxon>Bondarzewiaceae</taxon>
        <taxon>Heterobasidion</taxon>
        <taxon>Heterobasidion annosum species complex</taxon>
    </lineage>
</organism>
<evidence type="ECO:0000313" key="3">
    <source>
        <dbReference type="Proteomes" id="UP000030671"/>
    </source>
</evidence>